<dbReference type="GO" id="GO:0009251">
    <property type="term" value="P:glucan catabolic process"/>
    <property type="evidence" value="ECO:0007669"/>
    <property type="project" value="TreeGrafter"/>
</dbReference>
<dbReference type="Gene3D" id="2.60.120.200">
    <property type="match status" value="1"/>
</dbReference>
<protein>
    <submittedName>
        <fullName evidence="4">Glycoside hydrolase family 16 protein</fullName>
    </submittedName>
</protein>
<dbReference type="PANTHER" id="PTHR10963">
    <property type="entry name" value="GLYCOSYL HYDROLASE-RELATED"/>
    <property type="match status" value="1"/>
</dbReference>
<dbReference type="InterPro" id="IPR000757">
    <property type="entry name" value="Beta-glucanase-like"/>
</dbReference>
<organism evidence="4 5">
    <name type="scientific">Sphaerobolus stellatus (strain SS14)</name>
    <dbReference type="NCBI Taxonomy" id="990650"/>
    <lineage>
        <taxon>Eukaryota</taxon>
        <taxon>Fungi</taxon>
        <taxon>Dikarya</taxon>
        <taxon>Basidiomycota</taxon>
        <taxon>Agaricomycotina</taxon>
        <taxon>Agaricomycetes</taxon>
        <taxon>Phallomycetidae</taxon>
        <taxon>Geastrales</taxon>
        <taxon>Sphaerobolaceae</taxon>
        <taxon>Sphaerobolus</taxon>
    </lineage>
</organism>
<keyword evidence="2" id="KW-0732">Signal</keyword>
<name>A0A0C9UE53_SPHS4</name>
<dbReference type="SUPFAM" id="SSF49899">
    <property type="entry name" value="Concanavalin A-like lectins/glucanases"/>
    <property type="match status" value="1"/>
</dbReference>
<evidence type="ECO:0000313" key="5">
    <source>
        <dbReference type="Proteomes" id="UP000054279"/>
    </source>
</evidence>
<dbReference type="PROSITE" id="PS51762">
    <property type="entry name" value="GH16_2"/>
    <property type="match status" value="1"/>
</dbReference>
<gene>
    <name evidence="4" type="ORF">M422DRAFT_35648</name>
</gene>
<evidence type="ECO:0000259" key="3">
    <source>
        <dbReference type="PROSITE" id="PS51762"/>
    </source>
</evidence>
<dbReference type="OrthoDB" id="192832at2759"/>
<dbReference type="Proteomes" id="UP000054279">
    <property type="component" value="Unassembled WGS sequence"/>
</dbReference>
<accession>A0A0C9UE53</accession>
<proteinExistence type="predicted"/>
<feature type="domain" description="GH16" evidence="3">
    <location>
        <begin position="39"/>
        <end position="286"/>
    </location>
</feature>
<dbReference type="HOGENOM" id="CLU_016972_2_1_1"/>
<dbReference type="InterPro" id="IPR050546">
    <property type="entry name" value="Glycosyl_Hydrlase_16"/>
</dbReference>
<dbReference type="EMBL" id="KN837218">
    <property type="protein sequence ID" value="KIJ33054.1"/>
    <property type="molecule type" value="Genomic_DNA"/>
</dbReference>
<keyword evidence="4" id="KW-0378">Hydrolase</keyword>
<dbReference type="GO" id="GO:0004553">
    <property type="term" value="F:hydrolase activity, hydrolyzing O-glycosyl compounds"/>
    <property type="evidence" value="ECO:0007669"/>
    <property type="project" value="InterPro"/>
</dbReference>
<dbReference type="InterPro" id="IPR013320">
    <property type="entry name" value="ConA-like_dom_sf"/>
</dbReference>
<dbReference type="CDD" id="cd02181">
    <property type="entry name" value="GH16_fungal_Lam16A_glucanase"/>
    <property type="match status" value="1"/>
</dbReference>
<keyword evidence="5" id="KW-1185">Reference proteome</keyword>
<feature type="region of interest" description="Disordered" evidence="1">
    <location>
        <begin position="345"/>
        <end position="367"/>
    </location>
</feature>
<feature type="compositionally biased region" description="Gly residues" evidence="1">
    <location>
        <begin position="354"/>
        <end position="367"/>
    </location>
</feature>
<dbReference type="PANTHER" id="PTHR10963:SF24">
    <property type="entry name" value="GLYCOSIDASE C21B10.07-RELATED"/>
    <property type="match status" value="1"/>
</dbReference>
<feature type="signal peptide" evidence="2">
    <location>
        <begin position="1"/>
        <end position="19"/>
    </location>
</feature>
<evidence type="ECO:0000256" key="2">
    <source>
        <dbReference type="SAM" id="SignalP"/>
    </source>
</evidence>
<feature type="chain" id="PRO_5002204749" evidence="2">
    <location>
        <begin position="20"/>
        <end position="399"/>
    </location>
</feature>
<dbReference type="AlphaFoldDB" id="A0A0C9UE53"/>
<reference evidence="4 5" key="1">
    <citation type="submission" date="2014-06" db="EMBL/GenBank/DDBJ databases">
        <title>Evolutionary Origins and Diversification of the Mycorrhizal Mutualists.</title>
        <authorList>
            <consortium name="DOE Joint Genome Institute"/>
            <consortium name="Mycorrhizal Genomics Consortium"/>
            <person name="Kohler A."/>
            <person name="Kuo A."/>
            <person name="Nagy L.G."/>
            <person name="Floudas D."/>
            <person name="Copeland A."/>
            <person name="Barry K.W."/>
            <person name="Cichocki N."/>
            <person name="Veneault-Fourrey C."/>
            <person name="LaButti K."/>
            <person name="Lindquist E.A."/>
            <person name="Lipzen A."/>
            <person name="Lundell T."/>
            <person name="Morin E."/>
            <person name="Murat C."/>
            <person name="Riley R."/>
            <person name="Ohm R."/>
            <person name="Sun H."/>
            <person name="Tunlid A."/>
            <person name="Henrissat B."/>
            <person name="Grigoriev I.V."/>
            <person name="Hibbett D.S."/>
            <person name="Martin F."/>
        </authorList>
    </citation>
    <scope>NUCLEOTIDE SEQUENCE [LARGE SCALE GENOMIC DNA]</scope>
    <source>
        <strain evidence="4 5">SS14</strain>
    </source>
</reference>
<evidence type="ECO:0000313" key="4">
    <source>
        <dbReference type="EMBL" id="KIJ33054.1"/>
    </source>
</evidence>
<sequence length="399" mass="42393">MRALLGLVAPLLLLRTVSAYNFVREYSGSSFFDRWTFFGSFDNLTNGDVNFADKATAFNTSNPLVMVNSAQNVVIKVDNASTVPFNLKRTSVRIDSTDQYGIGTLLITDIAHMPFGCSVWPAIFTRGQNWPTHGEIDIIEGWNQETQNLMSLHTLDGCNLPNTINQLGTLQSGNCNDQNATVGCGVMAPATNPSFGQDFNNNGGGVWATQFDETGIFIWFWNRSSVPSTLQKNNQPKTLDPSTFGTPVASFPNTTCNIGQFFGPQTLSLDITLCGDAAGNAAVYAETCANEPPNSMNLPPLAPGQSPCYPNNVVGPGSPRYDEAFFEIPFMRAYTLAAVSTSTSTGTNSAGATGTSGSGSQASGGGSTGSSAASLIEPFPVLLSFLVVFAGAIFGQWLI</sequence>
<evidence type="ECO:0000256" key="1">
    <source>
        <dbReference type="SAM" id="MobiDB-lite"/>
    </source>
</evidence>
<dbReference type="Pfam" id="PF26113">
    <property type="entry name" value="GH16_XgeA"/>
    <property type="match status" value="1"/>
</dbReference>